<evidence type="ECO:0000313" key="3">
    <source>
        <dbReference type="EMBL" id="KAL2854181.1"/>
    </source>
</evidence>
<keyword evidence="4" id="KW-1185">Reference proteome</keyword>
<reference evidence="3 4" key="1">
    <citation type="submission" date="2024-07" db="EMBL/GenBank/DDBJ databases">
        <title>Section-level genome sequencing and comparative genomics of Aspergillus sections Usti and Cavernicolus.</title>
        <authorList>
            <consortium name="Lawrence Berkeley National Laboratory"/>
            <person name="Nybo J.L."/>
            <person name="Vesth T.C."/>
            <person name="Theobald S."/>
            <person name="Frisvad J.C."/>
            <person name="Larsen T.O."/>
            <person name="Kjaerboelling I."/>
            <person name="Rothschild-Mancinelli K."/>
            <person name="Lyhne E.K."/>
            <person name="Kogle M.E."/>
            <person name="Barry K."/>
            <person name="Clum A."/>
            <person name="Na H."/>
            <person name="Ledsgaard L."/>
            <person name="Lin J."/>
            <person name="Lipzen A."/>
            <person name="Kuo A."/>
            <person name="Riley R."/>
            <person name="Mondo S."/>
            <person name="LaButti K."/>
            <person name="Haridas S."/>
            <person name="Pangalinan J."/>
            <person name="Salamov A.A."/>
            <person name="Simmons B.A."/>
            <person name="Magnuson J.K."/>
            <person name="Chen J."/>
            <person name="Drula E."/>
            <person name="Henrissat B."/>
            <person name="Wiebenga A."/>
            <person name="Lubbers R.J."/>
            <person name="Gomes A.C."/>
            <person name="Macurrencykelacurrency M.R."/>
            <person name="Stajich J."/>
            <person name="Grigoriev I.V."/>
            <person name="Mortensen U.H."/>
            <person name="De vries R.P."/>
            <person name="Baker S.E."/>
            <person name="Andersen M.R."/>
        </authorList>
    </citation>
    <scope>NUCLEOTIDE SEQUENCE [LARGE SCALE GENOMIC DNA]</scope>
    <source>
        <strain evidence="3 4">CBS 756.74</strain>
    </source>
</reference>
<organism evidence="3 4">
    <name type="scientific">Aspergillus pseudodeflectus</name>
    <dbReference type="NCBI Taxonomy" id="176178"/>
    <lineage>
        <taxon>Eukaryota</taxon>
        <taxon>Fungi</taxon>
        <taxon>Dikarya</taxon>
        <taxon>Ascomycota</taxon>
        <taxon>Pezizomycotina</taxon>
        <taxon>Eurotiomycetes</taxon>
        <taxon>Eurotiomycetidae</taxon>
        <taxon>Eurotiales</taxon>
        <taxon>Aspergillaceae</taxon>
        <taxon>Aspergillus</taxon>
        <taxon>Aspergillus subgen. Nidulantes</taxon>
    </lineage>
</organism>
<sequence>MADIVTGFLAFGECLGKLLKFAEDVGHAGEDLKRYHKVLATIRRTVAIMQYLASQSELHEKLSALSSNKRHNIIDSFAEDVQSIIQDLMQLLNNLELAKKEIDSRSSTWDKWKGKFRDIIGKGKIVVHRAHINDLIQSAKHIESSLHNALSTILLVNSNIRTTEVTEMLQDYGDTVREQHRDFKDLHRACQTAKTPVAYVKKIMTKEQLRSLNPKAKGKRGSKRISWLGANGRHTVIPNGSNSNYNADNISTSSLATVGTQDQEALTSDIVIYNDGTRSVVHGPSSGVDSAMMTLSPDPETEDTASDLPNETTACVPQTEGNKSDILEEATASDKESVEWSSPESEAFDLDLAIHAESSCWAPLGDGFDIEINSEALFYLDKAITMMGDTPPSPSEKLSFCVETWIIQESGLSVLILRQRCDSRPSGCCAHVLINSSTQLSTDYQLPHLLRGTLLEEPSLAVNSSHSPEESRLKLVATHGFDTRRRYTKILKQAERCEQVAIATSFWASLVMETVRSNQEGNDGETEQRNEEAVVDGENVPSAEDNVAPAPVSDAAPGP</sequence>
<feature type="region of interest" description="Disordered" evidence="2">
    <location>
        <begin position="296"/>
        <end position="323"/>
    </location>
</feature>
<feature type="region of interest" description="Disordered" evidence="2">
    <location>
        <begin position="517"/>
        <end position="559"/>
    </location>
</feature>
<dbReference type="RefSeq" id="XP_070901346.1">
    <property type="nucleotide sequence ID" value="XM_071045085.1"/>
</dbReference>
<evidence type="ECO:0000313" key="4">
    <source>
        <dbReference type="Proteomes" id="UP001610444"/>
    </source>
</evidence>
<proteinExistence type="predicted"/>
<dbReference type="GeneID" id="98160249"/>
<accession>A0ABR4KPH4</accession>
<dbReference type="EMBL" id="JBFXLR010000012">
    <property type="protein sequence ID" value="KAL2854181.1"/>
    <property type="molecule type" value="Genomic_DNA"/>
</dbReference>
<comment type="caution">
    <text evidence="3">The sequence shown here is derived from an EMBL/GenBank/DDBJ whole genome shotgun (WGS) entry which is preliminary data.</text>
</comment>
<gene>
    <name evidence="3" type="ORF">BJX68DRAFT_264921</name>
</gene>
<feature type="compositionally biased region" description="Polar residues" evidence="2">
    <location>
        <begin position="307"/>
        <end position="321"/>
    </location>
</feature>
<evidence type="ECO:0000256" key="1">
    <source>
        <dbReference type="SAM" id="Coils"/>
    </source>
</evidence>
<protein>
    <recommendedName>
        <fullName evidence="5">Fungal N-terminal domain-containing protein</fullName>
    </recommendedName>
</protein>
<feature type="coiled-coil region" evidence="1">
    <location>
        <begin position="78"/>
        <end position="105"/>
    </location>
</feature>
<evidence type="ECO:0008006" key="5">
    <source>
        <dbReference type="Google" id="ProtNLM"/>
    </source>
</evidence>
<dbReference type="Proteomes" id="UP001610444">
    <property type="component" value="Unassembled WGS sequence"/>
</dbReference>
<name>A0ABR4KPH4_9EURO</name>
<evidence type="ECO:0000256" key="2">
    <source>
        <dbReference type="SAM" id="MobiDB-lite"/>
    </source>
</evidence>
<keyword evidence="1" id="KW-0175">Coiled coil</keyword>